<dbReference type="GO" id="GO:0016811">
    <property type="term" value="F:hydrolase activity, acting on carbon-nitrogen (but not peptide) bonds, in linear amides"/>
    <property type="evidence" value="ECO:0007669"/>
    <property type="project" value="TreeGrafter"/>
</dbReference>
<dbReference type="EMBL" id="LAXJ01000019">
    <property type="protein sequence ID" value="KRS11510.1"/>
    <property type="molecule type" value="Genomic_DNA"/>
</dbReference>
<dbReference type="STRING" id="1641875.XM53_16345"/>
<organism evidence="3 4">
    <name type="scientific">Roseovarius atlanticus</name>
    <dbReference type="NCBI Taxonomy" id="1641875"/>
    <lineage>
        <taxon>Bacteria</taxon>
        <taxon>Pseudomonadati</taxon>
        <taxon>Pseudomonadota</taxon>
        <taxon>Alphaproteobacteria</taxon>
        <taxon>Rhodobacterales</taxon>
        <taxon>Roseobacteraceae</taxon>
        <taxon>Roseovarius</taxon>
    </lineage>
</organism>
<dbReference type="InterPro" id="IPR036526">
    <property type="entry name" value="C-N_Hydrolase_sf"/>
</dbReference>
<dbReference type="OrthoDB" id="9811121at2"/>
<protein>
    <submittedName>
        <fullName evidence="3">Amidohydrolase</fullName>
    </submittedName>
</protein>
<keyword evidence="1 3" id="KW-0378">Hydrolase</keyword>
<dbReference type="AlphaFoldDB" id="A0A0T5NS13"/>
<keyword evidence="4" id="KW-1185">Reference proteome</keyword>
<dbReference type="PANTHER" id="PTHR43674:SF16">
    <property type="entry name" value="CARBON-NITROGEN FAMILY, PUTATIVE (AFU_ORTHOLOGUE AFUA_5G02350)-RELATED"/>
    <property type="match status" value="1"/>
</dbReference>
<evidence type="ECO:0000256" key="1">
    <source>
        <dbReference type="ARBA" id="ARBA00022801"/>
    </source>
</evidence>
<proteinExistence type="predicted"/>
<sequence length="294" mass="31189">MKIATAAYPLDEFDNWDAYAEKIEAWVAEAAGQGADLLVFPEYAAMELAPLAGRAVTAELEPSLRAVSDRMPEADALHSTLAGKYGVHILGGSAPVYDDVIGPRPVNRAAFFAPGGAKGVVDKQIMTRWEREPMNCVGGGPLKVFDTALGRIGVLICYDSEFPLLGRAMQDVDILLVPSCTETLAGYWRVRIGAMARALEQQCVSAMSSLVGPAAWCEVCDVNTGAGGVFGPPDIGFPPTGVLAAGELDAPGWTYAEVNLEKIALVRADGGVLNRAHWTEQSGRDGAPTVERLQ</sequence>
<dbReference type="CDD" id="cd07574">
    <property type="entry name" value="nitrilase_Rim1_like"/>
    <property type="match status" value="1"/>
</dbReference>
<feature type="domain" description="CN hydrolase" evidence="2">
    <location>
        <begin position="1"/>
        <end position="260"/>
    </location>
</feature>
<evidence type="ECO:0000313" key="3">
    <source>
        <dbReference type="EMBL" id="KRS11510.1"/>
    </source>
</evidence>
<dbReference type="Gene3D" id="3.60.110.10">
    <property type="entry name" value="Carbon-nitrogen hydrolase"/>
    <property type="match status" value="1"/>
</dbReference>
<name>A0A0T5NS13_9RHOB</name>
<evidence type="ECO:0000313" key="4">
    <source>
        <dbReference type="Proteomes" id="UP000051295"/>
    </source>
</evidence>
<dbReference type="Proteomes" id="UP000051295">
    <property type="component" value="Unassembled WGS sequence"/>
</dbReference>
<dbReference type="Pfam" id="PF00795">
    <property type="entry name" value="CN_hydrolase"/>
    <property type="match status" value="1"/>
</dbReference>
<evidence type="ECO:0000259" key="2">
    <source>
        <dbReference type="PROSITE" id="PS50263"/>
    </source>
</evidence>
<comment type="caution">
    <text evidence="3">The sequence shown here is derived from an EMBL/GenBank/DDBJ whole genome shotgun (WGS) entry which is preliminary data.</text>
</comment>
<dbReference type="PROSITE" id="PS50263">
    <property type="entry name" value="CN_HYDROLASE"/>
    <property type="match status" value="1"/>
</dbReference>
<accession>A0A0T5NS13</accession>
<dbReference type="RefSeq" id="WP_057795244.1">
    <property type="nucleotide sequence ID" value="NZ_LAXJ01000019.1"/>
</dbReference>
<dbReference type="InterPro" id="IPR050345">
    <property type="entry name" value="Aliph_Amidase/BUP"/>
</dbReference>
<gene>
    <name evidence="3" type="ORF">XM53_16345</name>
</gene>
<dbReference type="InterPro" id="IPR003010">
    <property type="entry name" value="C-N_Hydrolase"/>
</dbReference>
<dbReference type="PATRIC" id="fig|1641875.4.peg.1087"/>
<reference evidence="3 4" key="1">
    <citation type="submission" date="2015-04" db="EMBL/GenBank/DDBJ databases">
        <title>The draft genome sequence of Roseovarius sp.R12b.</title>
        <authorList>
            <person name="Li G."/>
            <person name="Lai Q."/>
            <person name="Shao Z."/>
            <person name="Yan P."/>
        </authorList>
    </citation>
    <scope>NUCLEOTIDE SEQUENCE [LARGE SCALE GENOMIC DNA]</scope>
    <source>
        <strain evidence="3 4">R12B</strain>
    </source>
</reference>
<dbReference type="SUPFAM" id="SSF56317">
    <property type="entry name" value="Carbon-nitrogen hydrolase"/>
    <property type="match status" value="1"/>
</dbReference>
<dbReference type="PANTHER" id="PTHR43674">
    <property type="entry name" value="NITRILASE C965.09-RELATED"/>
    <property type="match status" value="1"/>
</dbReference>